<evidence type="ECO:0000256" key="1">
    <source>
        <dbReference type="SAM" id="MobiDB-lite"/>
    </source>
</evidence>
<dbReference type="EMBL" id="SIHI01000007">
    <property type="protein sequence ID" value="TWT52190.1"/>
    <property type="molecule type" value="Genomic_DNA"/>
</dbReference>
<evidence type="ECO:0000313" key="3">
    <source>
        <dbReference type="Proteomes" id="UP000317243"/>
    </source>
</evidence>
<proteinExistence type="predicted"/>
<evidence type="ECO:0000313" key="2">
    <source>
        <dbReference type="EMBL" id="TWT52190.1"/>
    </source>
</evidence>
<dbReference type="RefSeq" id="WP_146510553.1">
    <property type="nucleotide sequence ID" value="NZ_SIHI01000007.1"/>
</dbReference>
<protein>
    <submittedName>
        <fullName evidence="2">Uncharacterized protein</fullName>
    </submittedName>
</protein>
<organism evidence="2 3">
    <name type="scientific">Thalassoglobus neptunius</name>
    <dbReference type="NCBI Taxonomy" id="1938619"/>
    <lineage>
        <taxon>Bacteria</taxon>
        <taxon>Pseudomonadati</taxon>
        <taxon>Planctomycetota</taxon>
        <taxon>Planctomycetia</taxon>
        <taxon>Planctomycetales</taxon>
        <taxon>Planctomycetaceae</taxon>
        <taxon>Thalassoglobus</taxon>
    </lineage>
</organism>
<comment type="caution">
    <text evidence="2">The sequence shown here is derived from an EMBL/GenBank/DDBJ whole genome shotgun (WGS) entry which is preliminary data.</text>
</comment>
<accession>A0A5C5WP39</accession>
<sequence length="63" mass="7361">MVVLRPGRTNRRSQNHLRDTNNRHPRVVTELERDQVSSIEELQAAFAFLSQALRDTAPKRQYS</sequence>
<dbReference type="Proteomes" id="UP000317243">
    <property type="component" value="Unassembled WGS sequence"/>
</dbReference>
<feature type="region of interest" description="Disordered" evidence="1">
    <location>
        <begin position="1"/>
        <end position="23"/>
    </location>
</feature>
<dbReference type="AlphaFoldDB" id="A0A5C5WP39"/>
<keyword evidence="3" id="KW-1185">Reference proteome</keyword>
<gene>
    <name evidence="2" type="ORF">KOR42_30580</name>
</gene>
<reference evidence="2 3" key="1">
    <citation type="submission" date="2019-02" db="EMBL/GenBank/DDBJ databases">
        <title>Deep-cultivation of Planctomycetes and their phenomic and genomic characterization uncovers novel biology.</title>
        <authorList>
            <person name="Wiegand S."/>
            <person name="Jogler M."/>
            <person name="Boedeker C."/>
            <person name="Pinto D."/>
            <person name="Vollmers J."/>
            <person name="Rivas-Marin E."/>
            <person name="Kohn T."/>
            <person name="Peeters S.H."/>
            <person name="Heuer A."/>
            <person name="Rast P."/>
            <person name="Oberbeckmann S."/>
            <person name="Bunk B."/>
            <person name="Jeske O."/>
            <person name="Meyerdierks A."/>
            <person name="Storesund J.E."/>
            <person name="Kallscheuer N."/>
            <person name="Luecker S."/>
            <person name="Lage O.M."/>
            <person name="Pohl T."/>
            <person name="Merkel B.J."/>
            <person name="Hornburger P."/>
            <person name="Mueller R.-W."/>
            <person name="Bruemmer F."/>
            <person name="Labrenz M."/>
            <person name="Spormann A.M."/>
            <person name="Op Den Camp H."/>
            <person name="Overmann J."/>
            <person name="Amann R."/>
            <person name="Jetten M.S.M."/>
            <person name="Mascher T."/>
            <person name="Medema M.H."/>
            <person name="Devos D.P."/>
            <person name="Kaster A.-K."/>
            <person name="Ovreas L."/>
            <person name="Rohde M."/>
            <person name="Galperin M.Y."/>
            <person name="Jogler C."/>
        </authorList>
    </citation>
    <scope>NUCLEOTIDE SEQUENCE [LARGE SCALE GENOMIC DNA]</scope>
    <source>
        <strain evidence="2 3">KOR42</strain>
    </source>
</reference>
<name>A0A5C5WP39_9PLAN</name>